<dbReference type="PANTHER" id="PTHR43056:SF10">
    <property type="entry name" value="COCE_NOND FAMILY, PUTATIVE (AFU_ORTHOLOGUE AFUA_7G00600)-RELATED"/>
    <property type="match status" value="1"/>
</dbReference>
<dbReference type="EMBL" id="WISR01000035">
    <property type="protein sequence ID" value="MQW31913.1"/>
    <property type="molecule type" value="Genomic_DNA"/>
</dbReference>
<accession>A0AAW9TEJ4</accession>
<dbReference type="InterPro" id="IPR013736">
    <property type="entry name" value="Xaa-Pro_dipept_C"/>
</dbReference>
<protein>
    <submittedName>
        <fullName evidence="3">CocE/NonD family hydrolase</fullName>
    </submittedName>
</protein>
<dbReference type="Proteomes" id="UP000429484">
    <property type="component" value="Unassembled WGS sequence"/>
</dbReference>
<keyword evidence="1 3" id="KW-0378">Hydrolase</keyword>
<proteinExistence type="predicted"/>
<dbReference type="InterPro" id="IPR005674">
    <property type="entry name" value="CocE/Ser_esterase"/>
</dbReference>
<dbReference type="Pfam" id="PF02129">
    <property type="entry name" value="Peptidase_S15"/>
    <property type="match status" value="1"/>
</dbReference>
<gene>
    <name evidence="3" type="ORF">GHK53_03375</name>
</gene>
<reference evidence="3 4" key="1">
    <citation type="journal article" date="2013" name="Genome Biol.">
        <title>Comparative genomics of the core and accessory genomes of 48 Sinorhizobium strains comprising five genospecies.</title>
        <authorList>
            <person name="Sugawara M."/>
            <person name="Epstein B."/>
            <person name="Badgley B.D."/>
            <person name="Unno T."/>
            <person name="Xu L."/>
            <person name="Reese J."/>
            <person name="Gyaneshwar P."/>
            <person name="Denny R."/>
            <person name="Mudge J."/>
            <person name="Bharti A.K."/>
            <person name="Farmer A.D."/>
            <person name="May G.D."/>
            <person name="Woodward J.E."/>
            <person name="Medigue C."/>
            <person name="Vallenet D."/>
            <person name="Lajus A."/>
            <person name="Rouy Z."/>
            <person name="Martinez-Vaz B."/>
            <person name="Tiffin P."/>
            <person name="Young N.D."/>
            <person name="Sadowsky M.J."/>
        </authorList>
    </citation>
    <scope>NUCLEOTIDE SEQUENCE [LARGE SCALE GENOMIC DNA]</scope>
    <source>
        <strain evidence="3 4">N6B1</strain>
    </source>
</reference>
<comment type="caution">
    <text evidence="3">The sequence shown here is derived from an EMBL/GenBank/DDBJ whole genome shotgun (WGS) entry which is preliminary data.</text>
</comment>
<dbReference type="Pfam" id="PF08530">
    <property type="entry name" value="PepX_C"/>
    <property type="match status" value="1"/>
</dbReference>
<feature type="domain" description="Xaa-Pro dipeptidyl-peptidase C-terminal" evidence="2">
    <location>
        <begin position="321"/>
        <end position="559"/>
    </location>
</feature>
<evidence type="ECO:0000313" key="4">
    <source>
        <dbReference type="Proteomes" id="UP000429484"/>
    </source>
</evidence>
<organism evidence="3 4">
    <name type="scientific">Rhizobium meliloti</name>
    <name type="common">Ensifer meliloti</name>
    <name type="synonym">Sinorhizobium meliloti</name>
    <dbReference type="NCBI Taxonomy" id="382"/>
    <lineage>
        <taxon>Bacteria</taxon>
        <taxon>Pseudomonadati</taxon>
        <taxon>Pseudomonadota</taxon>
        <taxon>Alphaproteobacteria</taxon>
        <taxon>Hyphomicrobiales</taxon>
        <taxon>Rhizobiaceae</taxon>
        <taxon>Sinorhizobium/Ensifer group</taxon>
        <taxon>Sinorhizobium</taxon>
    </lineage>
</organism>
<dbReference type="NCBIfam" id="TIGR00976">
    <property type="entry name" value="CocE_NonD"/>
    <property type="match status" value="1"/>
</dbReference>
<dbReference type="SUPFAM" id="SSF49785">
    <property type="entry name" value="Galactose-binding domain-like"/>
    <property type="match status" value="1"/>
</dbReference>
<dbReference type="Gene3D" id="1.10.3020.10">
    <property type="entry name" value="alpha-amino acid ester hydrolase ( Helical cap domain)"/>
    <property type="match status" value="1"/>
</dbReference>
<evidence type="ECO:0000256" key="1">
    <source>
        <dbReference type="ARBA" id="ARBA00022801"/>
    </source>
</evidence>
<dbReference type="InterPro" id="IPR008979">
    <property type="entry name" value="Galactose-bd-like_sf"/>
</dbReference>
<name>A0AAW9TEJ4_RHIML</name>
<dbReference type="SUPFAM" id="SSF53474">
    <property type="entry name" value="alpha/beta-Hydrolases"/>
    <property type="match status" value="1"/>
</dbReference>
<dbReference type="SMART" id="SM00939">
    <property type="entry name" value="PepX_C"/>
    <property type="match status" value="1"/>
</dbReference>
<evidence type="ECO:0000259" key="2">
    <source>
        <dbReference type="SMART" id="SM00939"/>
    </source>
</evidence>
<dbReference type="Gene3D" id="2.60.120.260">
    <property type="entry name" value="Galactose-binding domain-like"/>
    <property type="match status" value="1"/>
</dbReference>
<dbReference type="InterPro" id="IPR029058">
    <property type="entry name" value="AB_hydrolase_fold"/>
</dbReference>
<sequence length="578" mass="63792">MMHTQSTIRLLDNIDVPMRDGVRLKTDIWLPATEEPCPVLLQRTPYRRETPFGSQYISALEFQTALGRGYAVVVQDTRGRYGSEGDFTPFQTEASDGADTIGWLRMQPFCNGSVAMFGASYVGATQILALAENPEGLKAIAPQLTTARHGETWMYRGGAVELAFILLWVIESLGPDHLQHRIAFLPADMRERARALLQTLRESPHAAFERLPVLDDAIIELAPYLADWLDSKAIAGERNRDRLEWVEKSRAALLVVGGWNDIFVEGSIELFEKARSRWSRGEYMPDRLIIGPWSHGNPTDWQGREWLGYAASTIDLPEETLRFFDSALEDREPASPVVRYFRSGSNTWHAAPDWPLPDSIEVSLILDCSRFSLGSTPAEQASASFISDPLKPVPTAGGATFLPGLLLGRNSGPVDQAAIEARDDVVIFTGQPLGEDLEVTGLVRARLWVSSSAASCDWTARLCEVGADGGSSGIVDGILRWSRSRQAGGEPQEVAVRLGHISRLFRKGCRLRLQIASSNFPRFDRNPQSGIPPTLARASDFIRAEQRIFSGEAFPSRLILPVVTTSYAQAETLSALGR</sequence>
<dbReference type="GO" id="GO:0008239">
    <property type="term" value="F:dipeptidyl-peptidase activity"/>
    <property type="evidence" value="ECO:0007669"/>
    <property type="project" value="InterPro"/>
</dbReference>
<dbReference type="PANTHER" id="PTHR43056">
    <property type="entry name" value="PEPTIDASE S9 PROLYL OLIGOPEPTIDASE"/>
    <property type="match status" value="1"/>
</dbReference>
<dbReference type="AlphaFoldDB" id="A0AAW9TEJ4"/>
<dbReference type="InterPro" id="IPR050585">
    <property type="entry name" value="Xaa-Pro_dipeptidyl-ppase/CocE"/>
</dbReference>
<dbReference type="Gene3D" id="3.40.50.1820">
    <property type="entry name" value="alpha/beta hydrolase"/>
    <property type="match status" value="1"/>
</dbReference>
<evidence type="ECO:0000313" key="3">
    <source>
        <dbReference type="EMBL" id="MQW31913.1"/>
    </source>
</evidence>
<dbReference type="RefSeq" id="WP_010976074.1">
    <property type="nucleotide sequence ID" value="NZ_CP019484.1"/>
</dbReference>
<dbReference type="InterPro" id="IPR000383">
    <property type="entry name" value="Xaa-Pro-like_dom"/>
</dbReference>